<feature type="compositionally biased region" description="Polar residues" evidence="1">
    <location>
        <begin position="29"/>
        <end position="43"/>
    </location>
</feature>
<organism evidence="2 3">
    <name type="scientific">Natronosalvus rutilus</name>
    <dbReference type="NCBI Taxonomy" id="2953753"/>
    <lineage>
        <taxon>Archaea</taxon>
        <taxon>Methanobacteriati</taxon>
        <taxon>Methanobacteriota</taxon>
        <taxon>Stenosarchaea group</taxon>
        <taxon>Halobacteria</taxon>
        <taxon>Halobacteriales</taxon>
        <taxon>Natrialbaceae</taxon>
        <taxon>Natronosalvus</taxon>
    </lineage>
</organism>
<accession>A0A9E7SSV6</accession>
<evidence type="ECO:0000313" key="2">
    <source>
        <dbReference type="EMBL" id="UTF53019.1"/>
    </source>
</evidence>
<dbReference type="EMBL" id="CP100355">
    <property type="protein sequence ID" value="UTF53019.1"/>
    <property type="molecule type" value="Genomic_DNA"/>
</dbReference>
<gene>
    <name evidence="2" type="ORF">NGM29_14745</name>
</gene>
<sequence>MTSAPGLLSSAPNLLPSVSGLLPSAPALESSTPDTELSTTDNIESAAAGTGARKRCIGDDRAVSTVLDVALCLVLMSAAVGVLGIYLAGDEDTGHTPETATHAVELLDSTTVSVEYTLEPALERAPEGAYGEPDDYTRSELTRVTHGPAAGVLADAALANVSLEDEPLTQEGHLFATAIEGPIASEFAVVDGDVAVAAHWTPYEGAPLEGRASIGPTPSPTADVSSVSMTVPSGFNFDRFDSADFGGDEDDIESEDGDDVVSSGKALIDRWSEAIRIY</sequence>
<dbReference type="GeneID" id="73291329"/>
<dbReference type="KEGG" id="sawl:NGM29_14745"/>
<reference evidence="2" key="1">
    <citation type="submission" date="2022-06" db="EMBL/GenBank/DDBJ databases">
        <title>Diverse halophilic archaea isolated from saline environments.</title>
        <authorList>
            <person name="Cui H.-L."/>
        </authorList>
    </citation>
    <scope>NUCLEOTIDE SEQUENCE</scope>
    <source>
        <strain evidence="2">WLHS1</strain>
    </source>
</reference>
<evidence type="ECO:0000256" key="1">
    <source>
        <dbReference type="SAM" id="MobiDB-lite"/>
    </source>
</evidence>
<name>A0A9E7SSV6_9EURY</name>
<dbReference type="Pfam" id="PF23955">
    <property type="entry name" value="DUF7284"/>
    <property type="match status" value="1"/>
</dbReference>
<dbReference type="Proteomes" id="UP001056855">
    <property type="component" value="Chromosome"/>
</dbReference>
<feature type="region of interest" description="Disordered" evidence="1">
    <location>
        <begin position="25"/>
        <end position="51"/>
    </location>
</feature>
<evidence type="ECO:0000313" key="3">
    <source>
        <dbReference type="Proteomes" id="UP001056855"/>
    </source>
</evidence>
<protein>
    <submittedName>
        <fullName evidence="2">Uncharacterized protein</fullName>
    </submittedName>
</protein>
<proteinExistence type="predicted"/>
<dbReference type="AlphaFoldDB" id="A0A9E7SSV6"/>
<keyword evidence="3" id="KW-1185">Reference proteome</keyword>
<dbReference type="RefSeq" id="WP_254157145.1">
    <property type="nucleotide sequence ID" value="NZ_CP100355.1"/>
</dbReference>
<dbReference type="InterPro" id="IPR055708">
    <property type="entry name" value="DUF7284"/>
</dbReference>